<dbReference type="GO" id="GO:0016746">
    <property type="term" value="F:acyltransferase activity"/>
    <property type="evidence" value="ECO:0007669"/>
    <property type="project" value="UniProtKB-KW"/>
</dbReference>
<feature type="transmembrane region" description="Helical" evidence="1">
    <location>
        <begin position="209"/>
        <end position="228"/>
    </location>
</feature>
<keyword evidence="1" id="KW-1133">Transmembrane helix</keyword>
<keyword evidence="1" id="KW-0472">Membrane</keyword>
<evidence type="ECO:0000259" key="2">
    <source>
        <dbReference type="Pfam" id="PF01757"/>
    </source>
</evidence>
<keyword evidence="3" id="KW-0808">Transferase</keyword>
<dbReference type="Proteomes" id="UP001589828">
    <property type="component" value="Unassembled WGS sequence"/>
</dbReference>
<dbReference type="Pfam" id="PF01757">
    <property type="entry name" value="Acyl_transf_3"/>
    <property type="match status" value="1"/>
</dbReference>
<feature type="transmembrane region" description="Helical" evidence="1">
    <location>
        <begin position="293"/>
        <end position="312"/>
    </location>
</feature>
<keyword evidence="4" id="KW-1185">Reference proteome</keyword>
<accession>A0ABV6L543</accession>
<dbReference type="InterPro" id="IPR002656">
    <property type="entry name" value="Acyl_transf_3_dom"/>
</dbReference>
<dbReference type="PANTHER" id="PTHR23028:SF53">
    <property type="entry name" value="ACYL_TRANSF_3 DOMAIN-CONTAINING PROTEIN"/>
    <property type="match status" value="1"/>
</dbReference>
<dbReference type="EC" id="2.3.-.-" evidence="3"/>
<feature type="transmembrane region" description="Helical" evidence="1">
    <location>
        <begin position="179"/>
        <end position="197"/>
    </location>
</feature>
<name>A0ABV6L543_9SPHI</name>
<evidence type="ECO:0000256" key="1">
    <source>
        <dbReference type="SAM" id="Phobius"/>
    </source>
</evidence>
<feature type="domain" description="Acyltransferase 3" evidence="2">
    <location>
        <begin position="3"/>
        <end position="337"/>
    </location>
</feature>
<proteinExistence type="predicted"/>
<feature type="transmembrane region" description="Helical" evidence="1">
    <location>
        <begin position="324"/>
        <end position="345"/>
    </location>
</feature>
<comment type="caution">
    <text evidence="3">The sequence shown here is derived from an EMBL/GenBank/DDBJ whole genome shotgun (WGS) entry which is preliminary data.</text>
</comment>
<feature type="transmembrane region" description="Helical" evidence="1">
    <location>
        <begin position="68"/>
        <end position="89"/>
    </location>
</feature>
<evidence type="ECO:0000313" key="3">
    <source>
        <dbReference type="EMBL" id="MFC0514574.1"/>
    </source>
</evidence>
<dbReference type="PANTHER" id="PTHR23028">
    <property type="entry name" value="ACETYLTRANSFERASE"/>
    <property type="match status" value="1"/>
</dbReference>
<feature type="transmembrane region" description="Helical" evidence="1">
    <location>
        <begin position="109"/>
        <end position="130"/>
    </location>
</feature>
<feature type="transmembrane region" description="Helical" evidence="1">
    <location>
        <begin position="263"/>
        <end position="281"/>
    </location>
</feature>
<dbReference type="EMBL" id="JBHLTS010000021">
    <property type="protein sequence ID" value="MFC0514574.1"/>
    <property type="molecule type" value="Genomic_DNA"/>
</dbReference>
<feature type="transmembrane region" description="Helical" evidence="1">
    <location>
        <begin position="240"/>
        <end position="257"/>
    </location>
</feature>
<keyword evidence="3" id="KW-0012">Acyltransferase</keyword>
<feature type="transmembrane region" description="Helical" evidence="1">
    <location>
        <begin position="27"/>
        <end position="47"/>
    </location>
</feature>
<reference evidence="3 4" key="1">
    <citation type="submission" date="2024-09" db="EMBL/GenBank/DDBJ databases">
        <authorList>
            <person name="Sun Q."/>
            <person name="Mori K."/>
        </authorList>
    </citation>
    <scope>NUCLEOTIDE SEQUENCE [LARGE SCALE GENOMIC DNA]</scope>
    <source>
        <strain evidence="3 4">NCAIM B.02415</strain>
    </source>
</reference>
<evidence type="ECO:0000313" key="4">
    <source>
        <dbReference type="Proteomes" id="UP001589828"/>
    </source>
</evidence>
<gene>
    <name evidence="3" type="ORF">ACFFGT_10190</name>
</gene>
<sequence>MGFIRFLLACAVVLCHTSTIMGYSPVSGNLAVQCFYIISGFYMAMVLTEKYDNPGGRGQFYINRALKIYPVYWFVLLLLFTWSIIVYHLKYPGTLDFYTKYSSPAFASYLYLVLANLLIIGLDWTFLLGIDRHGRLYFTNDFNKARPAVYNFGFNSIAWTVGVELAFYLIAPWLNKRKYYLLIILFLASLGLRLLLISRYTDRNPWNYMFFPTQVMFFIAGIFSFRLYVKFVKAKAGRPLQYVSYIIFLAVILFYYQFFDESYTKQAVLFLAVILLVPFAFEATKKSRADIFLGNLSYPIYISQMLVIKFVTAKKFPKLIDMGFTALLVTVLFALFIHFIVAAPIESYRQRRLLKFHNKTS</sequence>
<protein>
    <submittedName>
        <fullName evidence="3">Acyltransferase family protein</fullName>
        <ecNumber evidence="3">2.3.-.-</ecNumber>
    </submittedName>
</protein>
<keyword evidence="1" id="KW-0812">Transmembrane</keyword>
<dbReference type="InterPro" id="IPR050879">
    <property type="entry name" value="Acyltransferase_3"/>
</dbReference>
<organism evidence="3 4">
    <name type="scientific">Mucilaginibacter angelicae</name>
    <dbReference type="NCBI Taxonomy" id="869718"/>
    <lineage>
        <taxon>Bacteria</taxon>
        <taxon>Pseudomonadati</taxon>
        <taxon>Bacteroidota</taxon>
        <taxon>Sphingobacteriia</taxon>
        <taxon>Sphingobacteriales</taxon>
        <taxon>Sphingobacteriaceae</taxon>
        <taxon>Mucilaginibacter</taxon>
    </lineage>
</organism>
<dbReference type="RefSeq" id="WP_377022418.1">
    <property type="nucleotide sequence ID" value="NZ_JBHLTS010000021.1"/>
</dbReference>